<feature type="chain" id="PRO_5003960341" evidence="2">
    <location>
        <begin position="25"/>
        <end position="691"/>
    </location>
</feature>
<evidence type="ECO:0000256" key="2">
    <source>
        <dbReference type="SAM" id="SignalP"/>
    </source>
</evidence>
<evidence type="ECO:0000313" key="4">
    <source>
        <dbReference type="Proteomes" id="UP000011081"/>
    </source>
</evidence>
<feature type="signal peptide" evidence="2">
    <location>
        <begin position="1"/>
        <end position="24"/>
    </location>
</feature>
<gene>
    <name evidence="3" type="ORF">VCUG_00356</name>
</gene>
<reference evidence="4" key="1">
    <citation type="submission" date="2011-03" db="EMBL/GenBank/DDBJ databases">
        <title>The genome sequence of Vavraia culicis strain floridensis.</title>
        <authorList>
            <consortium name="The Broad Institute Genome Sequencing Platform"/>
            <person name="Cuomo C."/>
            <person name="Becnel J."/>
            <person name="Sanscrainte N."/>
            <person name="Young S.K."/>
            <person name="Zeng Q."/>
            <person name="Gargeya S."/>
            <person name="Fitzgerald M."/>
            <person name="Haas B."/>
            <person name="Abouelleil A."/>
            <person name="Alvarado L."/>
            <person name="Arachchi H.M."/>
            <person name="Berlin A."/>
            <person name="Chapman S.B."/>
            <person name="Gearin G."/>
            <person name="Goldberg J."/>
            <person name="Griggs A."/>
            <person name="Gujja S."/>
            <person name="Hansen M."/>
            <person name="Heiman D."/>
            <person name="Howarth C."/>
            <person name="Larimer J."/>
            <person name="Lui A."/>
            <person name="MacDonald P.J.P."/>
            <person name="McCowen C."/>
            <person name="Montmayeur A."/>
            <person name="Murphy C."/>
            <person name="Neiman D."/>
            <person name="Pearson M."/>
            <person name="Priest M."/>
            <person name="Roberts A."/>
            <person name="Saif S."/>
            <person name="Shea T."/>
            <person name="Sisk P."/>
            <person name="Stolte C."/>
            <person name="Sykes S."/>
            <person name="Wortman J."/>
            <person name="Nusbaum C."/>
            <person name="Birren B."/>
        </authorList>
    </citation>
    <scope>NUCLEOTIDE SEQUENCE [LARGE SCALE GENOMIC DNA]</scope>
    <source>
        <strain evidence="4">floridensis</strain>
    </source>
</reference>
<protein>
    <submittedName>
        <fullName evidence="3">Uncharacterized protein</fullName>
    </submittedName>
</protein>
<dbReference type="OrthoDB" id="10528379at2759"/>
<accession>L2GXU0</accession>
<dbReference type="OMA" id="HPHTTFS"/>
<dbReference type="Proteomes" id="UP000011081">
    <property type="component" value="Unassembled WGS sequence"/>
</dbReference>
<dbReference type="EMBL" id="GL877407">
    <property type="protein sequence ID" value="ELA48118.1"/>
    <property type="molecule type" value="Genomic_DNA"/>
</dbReference>
<evidence type="ECO:0000313" key="3">
    <source>
        <dbReference type="EMBL" id="ELA48118.1"/>
    </source>
</evidence>
<dbReference type="STRING" id="948595.L2GXU0"/>
<dbReference type="GeneID" id="19878243"/>
<feature type="compositionally biased region" description="Basic and acidic residues" evidence="1">
    <location>
        <begin position="441"/>
        <end position="456"/>
    </location>
</feature>
<proteinExistence type="predicted"/>
<keyword evidence="2" id="KW-0732">Signal</keyword>
<dbReference type="RefSeq" id="XP_008073377.1">
    <property type="nucleotide sequence ID" value="XM_008075186.1"/>
</dbReference>
<dbReference type="HOGENOM" id="CLU_407209_0_0_1"/>
<feature type="compositionally biased region" description="Polar residues" evidence="1">
    <location>
        <begin position="422"/>
        <end position="434"/>
    </location>
</feature>
<feature type="region of interest" description="Disordered" evidence="1">
    <location>
        <begin position="413"/>
        <end position="543"/>
    </location>
</feature>
<dbReference type="VEuPathDB" id="MicrosporidiaDB:VCUG_00356"/>
<name>L2GXU0_VAVCU</name>
<keyword evidence="4" id="KW-1185">Reference proteome</keyword>
<evidence type="ECO:0000256" key="1">
    <source>
        <dbReference type="SAM" id="MobiDB-lite"/>
    </source>
</evidence>
<dbReference type="AlphaFoldDB" id="L2GXU0"/>
<organism evidence="3 4">
    <name type="scientific">Vavraia culicis (isolate floridensis)</name>
    <name type="common">Microsporidian parasite</name>
    <dbReference type="NCBI Taxonomy" id="948595"/>
    <lineage>
        <taxon>Eukaryota</taxon>
        <taxon>Fungi</taxon>
        <taxon>Fungi incertae sedis</taxon>
        <taxon>Microsporidia</taxon>
        <taxon>Pleistophoridae</taxon>
        <taxon>Vavraia</taxon>
    </lineage>
</organism>
<dbReference type="InParanoid" id="L2GXU0"/>
<feature type="compositionally biased region" description="Basic residues" evidence="1">
    <location>
        <begin position="493"/>
        <end position="517"/>
    </location>
</feature>
<sequence length="691" mass="76624">MYVLYHLLAFVAAEMIKIIPVCDAECQKNMLLAKYYPAPNTLSDASYCVRGVDVRNNKNCVVGVRGVVAQPGIVKPSEVPVNPPPGDVIVSTYYKTVTVNPSMATPAVAVSASVKPSQVVYHSKNVTSSVPAAKILPEKAPPVMRNATVPAVAPSVPVPTPIPVAKRPASPTIPPRAVIARPKMTVTQPPLLIDRPAVQKVTVSQPPIVINRPVVQTVTVAQPPATVSSVWTVTVAQPPATVSSVQTVTVAQPPATVSSVHTVTVTVAAPPPPTQTVTKEIRVESMPGTTATTVKQPEGKKPTVEISTPISSTVNIKKPDAKSTPKQEPIPVYSAYPPDYSNYYAYYGYADPRTYYPYDNRYGYYGNYYPPVYSPPGSQVKVSKENERVNDKEEISKYKIVKSVDPAQAKSIIKAQNEKNRGSGTNKENGTDRPNNGKKKTAMDENHGLYDTHEPSPDVDVTDNSLLDPSYAPRMYQKNWDSDDGANDAAHTNKAKQKKHRKSKHHKNGHNHKKKGSHGSEDSSHRRDRNAVPSNINENPFDKEDFKYVADFGDEYNDNLPKEIHERQPHVNEPQNINRYLYDRIYKKLRNKDILERINLDNEKNKEKKLKNKYNSIIYIDEQDKVLRNKLFNEFMGERSLDHEAPVRRNGDEIELSDSFSAVLPNKKSKTGEDNNSSSSDEIMFLSDLLK</sequence>